<feature type="domain" description="Chorismate mutase" evidence="5">
    <location>
        <begin position="17"/>
        <end position="123"/>
    </location>
</feature>
<accession>A0A3S4CC59</accession>
<dbReference type="InterPro" id="IPR036263">
    <property type="entry name" value="Chorismate_II_sf"/>
</dbReference>
<dbReference type="GO" id="GO:0046417">
    <property type="term" value="P:chorismate metabolic process"/>
    <property type="evidence" value="ECO:0007669"/>
    <property type="project" value="InterPro"/>
</dbReference>
<dbReference type="PANTHER" id="PTHR38041:SF2">
    <property type="entry name" value="SECRETED CHORISMATE MUTASE"/>
    <property type="match status" value="1"/>
</dbReference>
<reference evidence="7" key="1">
    <citation type="submission" date="2018-02" db="EMBL/GenBank/DDBJ databases">
        <authorList>
            <person name="Seth-Smith MB H."/>
            <person name="Seth-Smith H."/>
        </authorList>
    </citation>
    <scope>NUCLEOTIDE SEQUENCE [LARGE SCALE GENOMIC DNA]</scope>
</reference>
<dbReference type="PIRSF" id="PIRSF026640">
    <property type="entry name" value="Peripl_chor_mut"/>
    <property type="match status" value="1"/>
</dbReference>
<dbReference type="PROSITE" id="PS51168">
    <property type="entry name" value="CHORISMATE_MUT_2"/>
    <property type="match status" value="1"/>
</dbReference>
<evidence type="ECO:0000256" key="2">
    <source>
        <dbReference type="ARBA" id="ARBA00012404"/>
    </source>
</evidence>
<dbReference type="NCBIfam" id="TIGR01806">
    <property type="entry name" value="CM_mono2"/>
    <property type="match status" value="1"/>
</dbReference>
<name>A0A3S4CC59_9MYCO</name>
<dbReference type="SUPFAM" id="SSF48600">
    <property type="entry name" value="Chorismate mutase II"/>
    <property type="match status" value="1"/>
</dbReference>
<evidence type="ECO:0000256" key="3">
    <source>
        <dbReference type="ARBA" id="ARBA00022729"/>
    </source>
</evidence>
<dbReference type="Gene3D" id="1.20.59.10">
    <property type="entry name" value="Chorismate mutase"/>
    <property type="match status" value="1"/>
</dbReference>
<evidence type="ECO:0000256" key="4">
    <source>
        <dbReference type="ARBA" id="ARBA00023235"/>
    </source>
</evidence>
<evidence type="ECO:0000256" key="1">
    <source>
        <dbReference type="ARBA" id="ARBA00004817"/>
    </source>
</evidence>
<keyword evidence="4 6" id="KW-0413">Isomerase</keyword>
<dbReference type="InterPro" id="IPR008240">
    <property type="entry name" value="Chorismate_mutase_periplasmic"/>
</dbReference>
<dbReference type="UniPathway" id="UPA00120">
    <property type="reaction ID" value="UER00203"/>
</dbReference>
<evidence type="ECO:0000259" key="5">
    <source>
        <dbReference type="PROSITE" id="PS51168"/>
    </source>
</evidence>
<dbReference type="KEGG" id="mbai:MB901379_02567"/>
<dbReference type="GO" id="GO:0004106">
    <property type="term" value="F:chorismate mutase activity"/>
    <property type="evidence" value="ECO:0007669"/>
    <property type="project" value="UniProtKB-EC"/>
</dbReference>
<dbReference type="GO" id="GO:0009697">
    <property type="term" value="P:salicylic acid biosynthetic process"/>
    <property type="evidence" value="ECO:0007669"/>
    <property type="project" value="TreeGrafter"/>
</dbReference>
<dbReference type="AlphaFoldDB" id="A0A3S4CC59"/>
<dbReference type="EC" id="5.4.99.5" evidence="2"/>
<dbReference type="Pfam" id="PF01817">
    <property type="entry name" value="CM_2"/>
    <property type="match status" value="1"/>
</dbReference>
<dbReference type="RefSeq" id="WP_158016964.1">
    <property type="nucleotide sequence ID" value="NZ_LR130759.1"/>
</dbReference>
<sequence length="209" mass="22271" precursor="true">MAVVGSQVRRTVTVTSPTLVGQLAVVVAALMGASVPAWADGPSALVELVDAAAQRLAVAEPVAAFKWSAHLPVEDPARVQQQLAELADAAIREAGPDPIDPDYVTRVFGDQISATEAIEYSRFAEWKLNPADAPSPPSDLSAARSEIDSLNVKIFSQIVLNWSLLHAPECARELANASSATIRARRFDSLYQKALASATQSYCHARPPT</sequence>
<dbReference type="OrthoDB" id="3825510at2"/>
<dbReference type="EMBL" id="LR130759">
    <property type="protein sequence ID" value="VDM89000.1"/>
    <property type="molecule type" value="Genomic_DNA"/>
</dbReference>
<dbReference type="InterPro" id="IPR036979">
    <property type="entry name" value="CM_dom_sf"/>
</dbReference>
<dbReference type="PANTHER" id="PTHR38041">
    <property type="entry name" value="CHORISMATE MUTASE"/>
    <property type="match status" value="1"/>
</dbReference>
<dbReference type="SMART" id="SM00830">
    <property type="entry name" value="CM_2"/>
    <property type="match status" value="1"/>
</dbReference>
<evidence type="ECO:0000313" key="7">
    <source>
        <dbReference type="Proteomes" id="UP000269998"/>
    </source>
</evidence>
<dbReference type="InterPro" id="IPR051331">
    <property type="entry name" value="Chorismate_mutase-related"/>
</dbReference>
<gene>
    <name evidence="6" type="ORF">MB901379_02567</name>
</gene>
<comment type="pathway">
    <text evidence="1">Metabolic intermediate biosynthesis; prephenate biosynthesis; prephenate from chorismate: step 1/1.</text>
</comment>
<protein>
    <recommendedName>
        <fullName evidence="2">chorismate mutase</fullName>
        <ecNumber evidence="2">5.4.99.5</ecNumber>
    </recommendedName>
</protein>
<dbReference type="NCBIfam" id="NF006741">
    <property type="entry name" value="PRK09269.1"/>
    <property type="match status" value="1"/>
</dbReference>
<dbReference type="Proteomes" id="UP000269998">
    <property type="component" value="Chromosome"/>
</dbReference>
<keyword evidence="7" id="KW-1185">Reference proteome</keyword>
<dbReference type="InterPro" id="IPR002701">
    <property type="entry name" value="CM_II_prokaryot"/>
</dbReference>
<evidence type="ECO:0000313" key="6">
    <source>
        <dbReference type="EMBL" id="VDM89000.1"/>
    </source>
</evidence>
<keyword evidence="3" id="KW-0732">Signal</keyword>
<organism evidence="6 7">
    <name type="scientific">Mycobacterium basiliense</name>
    <dbReference type="NCBI Taxonomy" id="2094119"/>
    <lineage>
        <taxon>Bacteria</taxon>
        <taxon>Bacillati</taxon>
        <taxon>Actinomycetota</taxon>
        <taxon>Actinomycetes</taxon>
        <taxon>Mycobacteriales</taxon>
        <taxon>Mycobacteriaceae</taxon>
        <taxon>Mycobacterium</taxon>
    </lineage>
</organism>
<proteinExistence type="predicted"/>